<dbReference type="CDD" id="cd02151">
    <property type="entry name" value="nitroreductase"/>
    <property type="match status" value="1"/>
</dbReference>
<dbReference type="SUPFAM" id="SSF55469">
    <property type="entry name" value="FMN-dependent nitroreductase-like"/>
    <property type="match status" value="1"/>
</dbReference>
<dbReference type="InterPro" id="IPR029479">
    <property type="entry name" value="Nitroreductase"/>
</dbReference>
<evidence type="ECO:0000313" key="3">
    <source>
        <dbReference type="Proteomes" id="UP000284277"/>
    </source>
</evidence>
<evidence type="ECO:0000313" key="2">
    <source>
        <dbReference type="EMBL" id="RKD35384.1"/>
    </source>
</evidence>
<dbReference type="GO" id="GO:0016491">
    <property type="term" value="F:oxidoreductase activity"/>
    <property type="evidence" value="ECO:0007669"/>
    <property type="project" value="InterPro"/>
</dbReference>
<dbReference type="EMBL" id="MCIA01000001">
    <property type="protein sequence ID" value="RKD35384.1"/>
    <property type="molecule type" value="Genomic_DNA"/>
</dbReference>
<dbReference type="InterPro" id="IPR050627">
    <property type="entry name" value="Nitroreductase/BluB"/>
</dbReference>
<protein>
    <submittedName>
        <fullName evidence="2">NAD(P)H nitroreductase</fullName>
    </submittedName>
</protein>
<dbReference type="Pfam" id="PF00881">
    <property type="entry name" value="Nitroreductase"/>
    <property type="match status" value="2"/>
</dbReference>
<dbReference type="Proteomes" id="UP000284277">
    <property type="component" value="Unassembled WGS sequence"/>
</dbReference>
<dbReference type="Gene3D" id="3.40.109.10">
    <property type="entry name" value="NADH Oxidase"/>
    <property type="match status" value="1"/>
</dbReference>
<evidence type="ECO:0000259" key="1">
    <source>
        <dbReference type="Pfam" id="PF00881"/>
    </source>
</evidence>
<dbReference type="OrthoDB" id="9783470at2"/>
<name>A0A419TD10_9FIRM</name>
<dbReference type="PANTHER" id="PTHR23026">
    <property type="entry name" value="NADPH NITROREDUCTASE"/>
    <property type="match status" value="1"/>
</dbReference>
<gene>
    <name evidence="2" type="ORF">BET01_00835</name>
</gene>
<sequence>MMEVIKKRRSIRKFKEEGVSKESLGAILKAGLFAPSSKSKKPVEFIVVEEKETIKNLKECKSFGTSGLDTAPLVIVIIADSEKSDVWVEDASIAAIMMQLEAESLSLGSVWIQIRKRECANGDSEAAVRQVLGIPEKFGVLCLLALGHKAEERQPYEDKDADPFKVHTEVY</sequence>
<feature type="domain" description="Nitroreductase" evidence="1">
    <location>
        <begin position="5"/>
        <end position="59"/>
    </location>
</feature>
<dbReference type="InterPro" id="IPR000415">
    <property type="entry name" value="Nitroreductase-like"/>
</dbReference>
<feature type="domain" description="Nitroreductase" evidence="1">
    <location>
        <begin position="67"/>
        <end position="148"/>
    </location>
</feature>
<dbReference type="PANTHER" id="PTHR23026:SF117">
    <property type="entry name" value="NITROREDUCTASE"/>
    <property type="match status" value="1"/>
</dbReference>
<comment type="caution">
    <text evidence="2">The sequence shown here is derived from an EMBL/GenBank/DDBJ whole genome shotgun (WGS) entry which is preliminary data.</text>
</comment>
<accession>A0A419TD10</accession>
<organism evidence="2 3">
    <name type="scientific">Lacrimispora algidixylanolytica</name>
    <dbReference type="NCBI Taxonomy" id="94868"/>
    <lineage>
        <taxon>Bacteria</taxon>
        <taxon>Bacillati</taxon>
        <taxon>Bacillota</taxon>
        <taxon>Clostridia</taxon>
        <taxon>Lachnospirales</taxon>
        <taxon>Lachnospiraceae</taxon>
        <taxon>Lacrimispora</taxon>
    </lineage>
</organism>
<proteinExistence type="predicted"/>
<dbReference type="AlphaFoldDB" id="A0A419TD10"/>
<keyword evidence="3" id="KW-1185">Reference proteome</keyword>
<reference evidence="2 3" key="1">
    <citation type="submission" date="2016-08" db="EMBL/GenBank/DDBJ databases">
        <title>A new outlook on sporulation: Clostridium algidixylanolyticum.</title>
        <authorList>
            <person name="Poppleton D.I."/>
            <person name="Gribaldo S."/>
        </authorList>
    </citation>
    <scope>NUCLEOTIDE SEQUENCE [LARGE SCALE GENOMIC DNA]</scope>
    <source>
        <strain evidence="2 3">SPL73</strain>
    </source>
</reference>